<evidence type="ECO:0008006" key="3">
    <source>
        <dbReference type="Google" id="ProtNLM"/>
    </source>
</evidence>
<evidence type="ECO:0000313" key="1">
    <source>
        <dbReference type="EMBL" id="NHK97372.1"/>
    </source>
</evidence>
<gene>
    <name evidence="1" type="ORF">G7087_03200</name>
</gene>
<accession>A0ABX0HQM9</accession>
<dbReference type="RefSeq" id="WP_009855412.1">
    <property type="nucleotide sequence ID" value="NZ_JAAOCD010000001.1"/>
</dbReference>
<proteinExistence type="predicted"/>
<dbReference type="EMBL" id="JAAOCD010000001">
    <property type="protein sequence ID" value="NHK97372.1"/>
    <property type="molecule type" value="Genomic_DNA"/>
</dbReference>
<dbReference type="Proteomes" id="UP000802098">
    <property type="component" value="Unassembled WGS sequence"/>
</dbReference>
<evidence type="ECO:0000313" key="2">
    <source>
        <dbReference type="Proteomes" id="UP000802098"/>
    </source>
</evidence>
<keyword evidence="2" id="KW-1185">Reference proteome</keyword>
<reference evidence="1 2" key="1">
    <citation type="submission" date="2020-03" db="EMBL/GenBank/DDBJ databases">
        <title>Rubrivivax benzoatilyticus JA2 (sequenced after 10 years sub-culturing).</title>
        <authorList>
            <person name="Gupta D."/>
            <person name="Chintalapati S."/>
            <person name="Chintalapati V.R."/>
        </authorList>
    </citation>
    <scope>NUCLEOTIDE SEQUENCE [LARGE SCALE GENOMIC DNA]</scope>
    <source>
        <strain evidence="1 2">JA2-Mal</strain>
    </source>
</reference>
<comment type="caution">
    <text evidence="1">The sequence shown here is derived from an EMBL/GenBank/DDBJ whole genome shotgun (WGS) entry which is preliminary data.</text>
</comment>
<sequence length="135" mass="16196">MIRTPFERLGGAVLEVLLWIFDRIRALAWRDLEGRHHEFRHIPIDIVEGDGAERWLRLDHVRRVVPELPVFASLRHRHPRGLRRDEAGGVERIEARTLRRELTQAQALRTRRFLIWLDRVVIDPAERRERMRSPH</sequence>
<protein>
    <recommendedName>
        <fullName evidence="3">Secreted protein</fullName>
    </recommendedName>
</protein>
<organism evidence="1 2">
    <name type="scientific">Rubrivivax benzoatilyticus</name>
    <dbReference type="NCBI Taxonomy" id="316997"/>
    <lineage>
        <taxon>Bacteria</taxon>
        <taxon>Pseudomonadati</taxon>
        <taxon>Pseudomonadota</taxon>
        <taxon>Betaproteobacteria</taxon>
        <taxon>Burkholderiales</taxon>
        <taxon>Sphaerotilaceae</taxon>
        <taxon>Rubrivivax</taxon>
    </lineage>
</organism>
<name>A0ABX0HQM9_9BURK</name>